<keyword evidence="2" id="KW-0472">Membrane</keyword>
<keyword evidence="4" id="KW-1185">Reference proteome</keyword>
<dbReference type="EMBL" id="CH964232">
    <property type="protein sequence ID" value="KRF99292.1"/>
    <property type="molecule type" value="Genomic_DNA"/>
</dbReference>
<name>A0A0Q9WT47_DROWI</name>
<gene>
    <name evidence="3" type="primary">Dwil\GK27964</name>
    <name evidence="3" type="ORF">Dwil_GK27964</name>
</gene>
<accession>A0A0Q9WT47</accession>
<evidence type="ECO:0000313" key="4">
    <source>
        <dbReference type="Proteomes" id="UP000007798"/>
    </source>
</evidence>
<dbReference type="KEGG" id="dwi:26529966"/>
<evidence type="ECO:0000256" key="2">
    <source>
        <dbReference type="SAM" id="Phobius"/>
    </source>
</evidence>
<dbReference type="Proteomes" id="UP000007798">
    <property type="component" value="Unassembled WGS sequence"/>
</dbReference>
<sequence>MSEERFKLMTTHDCLRLKRELDVNEDEDEDIRLRSMFFALIVVFVFFIIGLGIWLISSSCIMKKTPRKRRKNKQRKRKPGGEEIDQTGRCGRTHLFGYRPYSYPRYKAGASNKTFGNLNIPSKLWKTYQIGVPLQNLNLPAIKSKTNNEISPSEETQSQESSLTSLILNNENTKKPGHGIQWANWLKRNHNN</sequence>
<reference evidence="3 4" key="1">
    <citation type="journal article" date="2007" name="Nature">
        <title>Evolution of genes and genomes on the Drosophila phylogeny.</title>
        <authorList>
            <consortium name="Drosophila 12 Genomes Consortium"/>
            <person name="Clark A.G."/>
            <person name="Eisen M.B."/>
            <person name="Smith D.R."/>
            <person name="Bergman C.M."/>
            <person name="Oliver B."/>
            <person name="Markow T.A."/>
            <person name="Kaufman T.C."/>
            <person name="Kellis M."/>
            <person name="Gelbart W."/>
            <person name="Iyer V.N."/>
            <person name="Pollard D.A."/>
            <person name="Sackton T.B."/>
            <person name="Larracuente A.M."/>
            <person name="Singh N.D."/>
            <person name="Abad J.P."/>
            <person name="Abt D.N."/>
            <person name="Adryan B."/>
            <person name="Aguade M."/>
            <person name="Akashi H."/>
            <person name="Anderson W.W."/>
            <person name="Aquadro C.F."/>
            <person name="Ardell D.H."/>
            <person name="Arguello R."/>
            <person name="Artieri C.G."/>
            <person name="Barbash D.A."/>
            <person name="Barker D."/>
            <person name="Barsanti P."/>
            <person name="Batterham P."/>
            <person name="Batzoglou S."/>
            <person name="Begun D."/>
            <person name="Bhutkar A."/>
            <person name="Blanco E."/>
            <person name="Bosak S.A."/>
            <person name="Bradley R.K."/>
            <person name="Brand A.D."/>
            <person name="Brent M.R."/>
            <person name="Brooks A.N."/>
            <person name="Brown R.H."/>
            <person name="Butlin R.K."/>
            <person name="Caggese C."/>
            <person name="Calvi B.R."/>
            <person name="Bernardo de Carvalho A."/>
            <person name="Caspi A."/>
            <person name="Castrezana S."/>
            <person name="Celniker S.E."/>
            <person name="Chang J.L."/>
            <person name="Chapple C."/>
            <person name="Chatterji S."/>
            <person name="Chinwalla A."/>
            <person name="Civetta A."/>
            <person name="Clifton S.W."/>
            <person name="Comeron J.M."/>
            <person name="Costello J.C."/>
            <person name="Coyne J.A."/>
            <person name="Daub J."/>
            <person name="David R.G."/>
            <person name="Delcher A.L."/>
            <person name="Delehaunty K."/>
            <person name="Do C.B."/>
            <person name="Ebling H."/>
            <person name="Edwards K."/>
            <person name="Eickbush T."/>
            <person name="Evans J.D."/>
            <person name="Filipski A."/>
            <person name="Findeiss S."/>
            <person name="Freyhult E."/>
            <person name="Fulton L."/>
            <person name="Fulton R."/>
            <person name="Garcia A.C."/>
            <person name="Gardiner A."/>
            <person name="Garfield D.A."/>
            <person name="Garvin B.E."/>
            <person name="Gibson G."/>
            <person name="Gilbert D."/>
            <person name="Gnerre S."/>
            <person name="Godfrey J."/>
            <person name="Good R."/>
            <person name="Gotea V."/>
            <person name="Gravely B."/>
            <person name="Greenberg A.J."/>
            <person name="Griffiths-Jones S."/>
            <person name="Gross S."/>
            <person name="Guigo R."/>
            <person name="Gustafson E.A."/>
            <person name="Haerty W."/>
            <person name="Hahn M.W."/>
            <person name="Halligan D.L."/>
            <person name="Halpern A.L."/>
            <person name="Halter G.M."/>
            <person name="Han M.V."/>
            <person name="Heger A."/>
            <person name="Hillier L."/>
            <person name="Hinrichs A.S."/>
            <person name="Holmes I."/>
            <person name="Hoskins R.A."/>
            <person name="Hubisz M.J."/>
            <person name="Hultmark D."/>
            <person name="Huntley M.A."/>
            <person name="Jaffe D.B."/>
            <person name="Jagadeeshan S."/>
            <person name="Jeck W.R."/>
            <person name="Johnson J."/>
            <person name="Jones C.D."/>
            <person name="Jordan W.C."/>
            <person name="Karpen G.H."/>
            <person name="Kataoka E."/>
            <person name="Keightley P.D."/>
            <person name="Kheradpour P."/>
            <person name="Kirkness E.F."/>
            <person name="Koerich L.B."/>
            <person name="Kristiansen K."/>
            <person name="Kudrna D."/>
            <person name="Kulathinal R.J."/>
            <person name="Kumar S."/>
            <person name="Kwok R."/>
            <person name="Lander E."/>
            <person name="Langley C.H."/>
            <person name="Lapoint R."/>
            <person name="Lazzaro B.P."/>
            <person name="Lee S.J."/>
            <person name="Levesque L."/>
            <person name="Li R."/>
            <person name="Lin C.F."/>
            <person name="Lin M.F."/>
            <person name="Lindblad-Toh K."/>
            <person name="Llopart A."/>
            <person name="Long M."/>
            <person name="Low L."/>
            <person name="Lozovsky E."/>
            <person name="Lu J."/>
            <person name="Luo M."/>
            <person name="Machado C.A."/>
            <person name="Makalowski W."/>
            <person name="Marzo M."/>
            <person name="Matsuda M."/>
            <person name="Matzkin L."/>
            <person name="McAllister B."/>
            <person name="McBride C.S."/>
            <person name="McKernan B."/>
            <person name="McKernan K."/>
            <person name="Mendez-Lago M."/>
            <person name="Minx P."/>
            <person name="Mollenhauer M.U."/>
            <person name="Montooth K."/>
            <person name="Mount S.M."/>
            <person name="Mu X."/>
            <person name="Myers E."/>
            <person name="Negre B."/>
            <person name="Newfeld S."/>
            <person name="Nielsen R."/>
            <person name="Noor M.A."/>
            <person name="O'Grady P."/>
            <person name="Pachter L."/>
            <person name="Papaceit M."/>
            <person name="Parisi M.J."/>
            <person name="Parisi M."/>
            <person name="Parts L."/>
            <person name="Pedersen J.S."/>
            <person name="Pesole G."/>
            <person name="Phillippy A.M."/>
            <person name="Ponting C.P."/>
            <person name="Pop M."/>
            <person name="Porcelli D."/>
            <person name="Powell J.R."/>
            <person name="Prohaska S."/>
            <person name="Pruitt K."/>
            <person name="Puig M."/>
            <person name="Quesneville H."/>
            <person name="Ram K.R."/>
            <person name="Rand D."/>
            <person name="Rasmussen M.D."/>
            <person name="Reed L.K."/>
            <person name="Reenan R."/>
            <person name="Reily A."/>
            <person name="Remington K.A."/>
            <person name="Rieger T.T."/>
            <person name="Ritchie M.G."/>
            <person name="Robin C."/>
            <person name="Rogers Y.H."/>
            <person name="Rohde C."/>
            <person name="Rozas J."/>
            <person name="Rubenfield M.J."/>
            <person name="Ruiz A."/>
            <person name="Russo S."/>
            <person name="Salzberg S.L."/>
            <person name="Sanchez-Gracia A."/>
            <person name="Saranga D.J."/>
            <person name="Sato H."/>
            <person name="Schaeffer S.W."/>
            <person name="Schatz M.C."/>
            <person name="Schlenke T."/>
            <person name="Schwartz R."/>
            <person name="Segarra C."/>
            <person name="Singh R.S."/>
            <person name="Sirot L."/>
            <person name="Sirota M."/>
            <person name="Sisneros N.B."/>
            <person name="Smith C.D."/>
            <person name="Smith T.F."/>
            <person name="Spieth J."/>
            <person name="Stage D.E."/>
            <person name="Stark A."/>
            <person name="Stephan W."/>
            <person name="Strausberg R.L."/>
            <person name="Strempel S."/>
            <person name="Sturgill D."/>
            <person name="Sutton G."/>
            <person name="Sutton G.G."/>
            <person name="Tao W."/>
            <person name="Teichmann S."/>
            <person name="Tobari Y.N."/>
            <person name="Tomimura Y."/>
            <person name="Tsolas J.M."/>
            <person name="Valente V.L."/>
            <person name="Venter E."/>
            <person name="Venter J.C."/>
            <person name="Vicario S."/>
            <person name="Vieira F.G."/>
            <person name="Vilella A.J."/>
            <person name="Villasante A."/>
            <person name="Walenz B."/>
            <person name="Wang J."/>
            <person name="Wasserman M."/>
            <person name="Watts T."/>
            <person name="Wilson D."/>
            <person name="Wilson R.K."/>
            <person name="Wing R.A."/>
            <person name="Wolfner M.F."/>
            <person name="Wong A."/>
            <person name="Wong G.K."/>
            <person name="Wu C.I."/>
            <person name="Wu G."/>
            <person name="Yamamoto D."/>
            <person name="Yang H.P."/>
            <person name="Yang S.P."/>
            <person name="Yorke J.A."/>
            <person name="Yoshida K."/>
            <person name="Zdobnov E."/>
            <person name="Zhang P."/>
            <person name="Zhang Y."/>
            <person name="Zimin A.V."/>
            <person name="Baldwin J."/>
            <person name="Abdouelleil A."/>
            <person name="Abdulkadir J."/>
            <person name="Abebe A."/>
            <person name="Abera B."/>
            <person name="Abreu J."/>
            <person name="Acer S.C."/>
            <person name="Aftuck L."/>
            <person name="Alexander A."/>
            <person name="An P."/>
            <person name="Anderson E."/>
            <person name="Anderson S."/>
            <person name="Arachi H."/>
            <person name="Azer M."/>
            <person name="Bachantsang P."/>
            <person name="Barry A."/>
            <person name="Bayul T."/>
            <person name="Berlin A."/>
            <person name="Bessette D."/>
            <person name="Bloom T."/>
            <person name="Blye J."/>
            <person name="Boguslavskiy L."/>
            <person name="Bonnet C."/>
            <person name="Boukhgalter B."/>
            <person name="Bourzgui I."/>
            <person name="Brown A."/>
            <person name="Cahill P."/>
            <person name="Channer S."/>
            <person name="Cheshatsang Y."/>
            <person name="Chuda L."/>
            <person name="Citroen M."/>
            <person name="Collymore A."/>
            <person name="Cooke P."/>
            <person name="Costello M."/>
            <person name="D'Aco K."/>
            <person name="Daza R."/>
            <person name="De Haan G."/>
            <person name="DeGray S."/>
            <person name="DeMaso C."/>
            <person name="Dhargay N."/>
            <person name="Dooley K."/>
            <person name="Dooley E."/>
            <person name="Doricent M."/>
            <person name="Dorje P."/>
            <person name="Dorjee K."/>
            <person name="Dupes A."/>
            <person name="Elong R."/>
            <person name="Falk J."/>
            <person name="Farina A."/>
            <person name="Faro S."/>
            <person name="Ferguson D."/>
            <person name="Fisher S."/>
            <person name="Foley C.D."/>
            <person name="Franke A."/>
            <person name="Friedrich D."/>
            <person name="Gadbois L."/>
            <person name="Gearin G."/>
            <person name="Gearin C.R."/>
            <person name="Giannoukos G."/>
            <person name="Goode T."/>
            <person name="Graham J."/>
            <person name="Grandbois E."/>
            <person name="Grewal S."/>
            <person name="Gyaltsen K."/>
            <person name="Hafez N."/>
            <person name="Hagos B."/>
            <person name="Hall J."/>
            <person name="Henson C."/>
            <person name="Hollinger A."/>
            <person name="Honan T."/>
            <person name="Huard M.D."/>
            <person name="Hughes L."/>
            <person name="Hurhula B."/>
            <person name="Husby M.E."/>
            <person name="Kamat A."/>
            <person name="Kanga B."/>
            <person name="Kashin S."/>
            <person name="Khazanovich D."/>
            <person name="Kisner P."/>
            <person name="Lance K."/>
            <person name="Lara M."/>
            <person name="Lee W."/>
            <person name="Lennon N."/>
            <person name="Letendre F."/>
            <person name="LeVine R."/>
            <person name="Lipovsky A."/>
            <person name="Liu X."/>
            <person name="Liu J."/>
            <person name="Liu S."/>
            <person name="Lokyitsang T."/>
            <person name="Lokyitsang Y."/>
            <person name="Lubonja R."/>
            <person name="Lui A."/>
            <person name="MacDonald P."/>
            <person name="Magnisalis V."/>
            <person name="Maru K."/>
            <person name="Matthews C."/>
            <person name="McCusker W."/>
            <person name="McDonough S."/>
            <person name="Mehta T."/>
            <person name="Meldrim J."/>
            <person name="Meneus L."/>
            <person name="Mihai O."/>
            <person name="Mihalev A."/>
            <person name="Mihova T."/>
            <person name="Mittelman R."/>
            <person name="Mlenga V."/>
            <person name="Montmayeur A."/>
            <person name="Mulrain L."/>
            <person name="Navidi A."/>
            <person name="Naylor J."/>
            <person name="Negash T."/>
            <person name="Nguyen T."/>
            <person name="Nguyen N."/>
            <person name="Nicol R."/>
            <person name="Norbu C."/>
            <person name="Norbu N."/>
            <person name="Novod N."/>
            <person name="O'Neill B."/>
            <person name="Osman S."/>
            <person name="Markiewicz E."/>
            <person name="Oyono O.L."/>
            <person name="Patti C."/>
            <person name="Phunkhang P."/>
            <person name="Pierre F."/>
            <person name="Priest M."/>
            <person name="Raghuraman S."/>
            <person name="Rege F."/>
            <person name="Reyes R."/>
            <person name="Rise C."/>
            <person name="Rogov P."/>
            <person name="Ross K."/>
            <person name="Ryan E."/>
            <person name="Settipalli S."/>
            <person name="Shea T."/>
            <person name="Sherpa N."/>
            <person name="Shi L."/>
            <person name="Shih D."/>
            <person name="Sparrow T."/>
            <person name="Spaulding J."/>
            <person name="Stalker J."/>
            <person name="Stange-Thomann N."/>
            <person name="Stavropoulos S."/>
            <person name="Stone C."/>
            <person name="Strader C."/>
            <person name="Tesfaye S."/>
            <person name="Thomson T."/>
            <person name="Thoulutsang Y."/>
            <person name="Thoulutsang D."/>
            <person name="Topham K."/>
            <person name="Topping I."/>
            <person name="Tsamla T."/>
            <person name="Vassiliev H."/>
            <person name="Vo A."/>
            <person name="Wangchuk T."/>
            <person name="Wangdi T."/>
            <person name="Weiand M."/>
            <person name="Wilkinson J."/>
            <person name="Wilson A."/>
            <person name="Yadav S."/>
            <person name="Young G."/>
            <person name="Yu Q."/>
            <person name="Zembek L."/>
            <person name="Zhong D."/>
            <person name="Zimmer A."/>
            <person name="Zwirko Z."/>
            <person name="Jaffe D.B."/>
            <person name="Alvarez P."/>
            <person name="Brockman W."/>
            <person name="Butler J."/>
            <person name="Chin C."/>
            <person name="Gnerre S."/>
            <person name="Grabherr M."/>
            <person name="Kleber M."/>
            <person name="Mauceli E."/>
            <person name="MacCallum I."/>
        </authorList>
    </citation>
    <scope>NUCLEOTIDE SEQUENCE [LARGE SCALE GENOMIC DNA]</scope>
    <source>
        <strain evidence="4">Tucson 14030-0811.24</strain>
    </source>
</reference>
<organism evidence="3 4">
    <name type="scientific">Drosophila willistoni</name>
    <name type="common">Fruit fly</name>
    <dbReference type="NCBI Taxonomy" id="7260"/>
    <lineage>
        <taxon>Eukaryota</taxon>
        <taxon>Metazoa</taxon>
        <taxon>Ecdysozoa</taxon>
        <taxon>Arthropoda</taxon>
        <taxon>Hexapoda</taxon>
        <taxon>Insecta</taxon>
        <taxon>Pterygota</taxon>
        <taxon>Neoptera</taxon>
        <taxon>Endopterygota</taxon>
        <taxon>Diptera</taxon>
        <taxon>Brachycera</taxon>
        <taxon>Muscomorpha</taxon>
        <taxon>Ephydroidea</taxon>
        <taxon>Drosophilidae</taxon>
        <taxon>Drosophila</taxon>
        <taxon>Sophophora</taxon>
    </lineage>
</organism>
<protein>
    <submittedName>
        <fullName evidence="3">Uncharacterized protein</fullName>
    </submittedName>
</protein>
<evidence type="ECO:0000256" key="1">
    <source>
        <dbReference type="SAM" id="MobiDB-lite"/>
    </source>
</evidence>
<keyword evidence="2" id="KW-0812">Transmembrane</keyword>
<keyword evidence="2" id="KW-1133">Transmembrane helix</keyword>
<dbReference type="AlphaFoldDB" id="A0A0Q9WT47"/>
<dbReference type="InParanoid" id="A0A0Q9WT47"/>
<proteinExistence type="predicted"/>
<evidence type="ECO:0000313" key="3">
    <source>
        <dbReference type="EMBL" id="KRF99292.1"/>
    </source>
</evidence>
<feature type="region of interest" description="Disordered" evidence="1">
    <location>
        <begin position="66"/>
        <end position="88"/>
    </location>
</feature>
<feature type="compositionally biased region" description="Basic residues" evidence="1">
    <location>
        <begin position="66"/>
        <end position="78"/>
    </location>
</feature>
<feature type="transmembrane region" description="Helical" evidence="2">
    <location>
        <begin position="36"/>
        <end position="61"/>
    </location>
</feature>